<organism evidence="1 2">
    <name type="scientific">Camellia lanceoleosa</name>
    <dbReference type="NCBI Taxonomy" id="1840588"/>
    <lineage>
        <taxon>Eukaryota</taxon>
        <taxon>Viridiplantae</taxon>
        <taxon>Streptophyta</taxon>
        <taxon>Embryophyta</taxon>
        <taxon>Tracheophyta</taxon>
        <taxon>Spermatophyta</taxon>
        <taxon>Magnoliopsida</taxon>
        <taxon>eudicotyledons</taxon>
        <taxon>Gunneridae</taxon>
        <taxon>Pentapetalae</taxon>
        <taxon>asterids</taxon>
        <taxon>Ericales</taxon>
        <taxon>Theaceae</taxon>
        <taxon>Camellia</taxon>
    </lineage>
</organism>
<dbReference type="EMBL" id="CM045769">
    <property type="protein sequence ID" value="KAI7993293.1"/>
    <property type="molecule type" value="Genomic_DNA"/>
</dbReference>
<evidence type="ECO:0000313" key="1">
    <source>
        <dbReference type="EMBL" id="KAI7993293.1"/>
    </source>
</evidence>
<comment type="caution">
    <text evidence="1">The sequence shown here is derived from an EMBL/GenBank/DDBJ whole genome shotgun (WGS) entry which is preliminary data.</text>
</comment>
<accession>A0ACC0FYD6</accession>
<proteinExistence type="predicted"/>
<protein>
    <submittedName>
        <fullName evidence="1">Premnaspirodiene oxygenase</fullName>
    </submittedName>
</protein>
<dbReference type="Proteomes" id="UP001060215">
    <property type="component" value="Chromosome 12"/>
</dbReference>
<reference evidence="1 2" key="1">
    <citation type="journal article" date="2022" name="Plant J.">
        <title>Chromosome-level genome of Camellia lanceoleosa provides a valuable resource for understanding genome evolution and self-incompatibility.</title>
        <authorList>
            <person name="Gong W."/>
            <person name="Xiao S."/>
            <person name="Wang L."/>
            <person name="Liao Z."/>
            <person name="Chang Y."/>
            <person name="Mo W."/>
            <person name="Hu G."/>
            <person name="Li W."/>
            <person name="Zhao G."/>
            <person name="Zhu H."/>
            <person name="Hu X."/>
            <person name="Ji K."/>
            <person name="Xiang X."/>
            <person name="Song Q."/>
            <person name="Yuan D."/>
            <person name="Jin S."/>
            <person name="Zhang L."/>
        </authorList>
    </citation>
    <scope>NUCLEOTIDE SEQUENCE [LARGE SCALE GENOMIC DNA]</scope>
    <source>
        <strain evidence="1">SQ_2022a</strain>
    </source>
</reference>
<gene>
    <name evidence="1" type="ORF">LOK49_LG11G02470</name>
</gene>
<evidence type="ECO:0000313" key="2">
    <source>
        <dbReference type="Proteomes" id="UP001060215"/>
    </source>
</evidence>
<name>A0ACC0FYD6_9ERIC</name>
<sequence>MRLPMGTKVGIVVSSPPAAREMLRDHDITFANCDVPELASAAVAKGDSYIVFSPYGLGWQMLRKVCVWEVLSSATLGSVYYLRRREIQYTVKYLYSKAGSPIHVGQQMFLIALNAITSML</sequence>
<keyword evidence="2" id="KW-1185">Reference proteome</keyword>